<evidence type="ECO:0000313" key="3">
    <source>
        <dbReference type="Proteomes" id="UP000694888"/>
    </source>
</evidence>
<dbReference type="RefSeq" id="XP_005112649.1">
    <property type="nucleotide sequence ID" value="XM_005112592.3"/>
</dbReference>
<organism evidence="3 4">
    <name type="scientific">Aplysia californica</name>
    <name type="common">California sea hare</name>
    <dbReference type="NCBI Taxonomy" id="6500"/>
    <lineage>
        <taxon>Eukaryota</taxon>
        <taxon>Metazoa</taxon>
        <taxon>Spiralia</taxon>
        <taxon>Lophotrochozoa</taxon>
        <taxon>Mollusca</taxon>
        <taxon>Gastropoda</taxon>
        <taxon>Heterobranchia</taxon>
        <taxon>Euthyneura</taxon>
        <taxon>Tectipleura</taxon>
        <taxon>Aplysiida</taxon>
        <taxon>Aplysioidea</taxon>
        <taxon>Aplysiidae</taxon>
        <taxon>Aplysia</taxon>
    </lineage>
</organism>
<feature type="region of interest" description="Disordered" evidence="2">
    <location>
        <begin position="79"/>
        <end position="98"/>
    </location>
</feature>
<dbReference type="Proteomes" id="UP000694888">
    <property type="component" value="Unplaced"/>
</dbReference>
<accession>A0ABM0KA74</accession>
<sequence length="254" mass="28134">MEKSDNPALSVAEENNLLLRLIVAQLVSINNRLDTLETHINRLLQQCQLVTSATTASCGLTLAEDQPIQDECQLSQGEGQLGQGEVQPSQGEGQENSSSVIASIPNDIDSLITAKVESMRQEVLERVGQAMQDSMLRTSSVIEKSMTHISEEIRKTLDTSITTLAVEVDKLKQGMEDVNRRVQSFSPPARESDIRNTMEKLSQTLTAANKKSEAEVTEVRDAQAELSEEIRQLKLDIRQLQRQRSSQTGSETQE</sequence>
<protein>
    <submittedName>
        <fullName evidence="4 5">Uncharacterized protein LOC101854136</fullName>
    </submittedName>
</protein>
<dbReference type="GeneID" id="101854136"/>
<evidence type="ECO:0000256" key="2">
    <source>
        <dbReference type="SAM" id="MobiDB-lite"/>
    </source>
</evidence>
<keyword evidence="3" id="KW-1185">Reference proteome</keyword>
<name>A0ABM0KA74_APLCA</name>
<reference evidence="4 5" key="1">
    <citation type="submission" date="2025-05" db="UniProtKB">
        <authorList>
            <consortium name="RefSeq"/>
        </authorList>
    </citation>
    <scope>IDENTIFICATION</scope>
</reference>
<proteinExistence type="predicted"/>
<evidence type="ECO:0000313" key="5">
    <source>
        <dbReference type="RefSeq" id="XP_005112650.1"/>
    </source>
</evidence>
<evidence type="ECO:0000313" key="4">
    <source>
        <dbReference type="RefSeq" id="XP_005112649.1"/>
    </source>
</evidence>
<feature type="coiled-coil region" evidence="1">
    <location>
        <begin position="209"/>
        <end position="243"/>
    </location>
</feature>
<feature type="compositionally biased region" description="Polar residues" evidence="2">
    <location>
        <begin position="86"/>
        <end position="98"/>
    </location>
</feature>
<dbReference type="RefSeq" id="XP_005112650.1">
    <property type="nucleotide sequence ID" value="XM_005112593.3"/>
</dbReference>
<evidence type="ECO:0000256" key="1">
    <source>
        <dbReference type="SAM" id="Coils"/>
    </source>
</evidence>
<keyword evidence="1" id="KW-0175">Coiled coil</keyword>
<gene>
    <name evidence="4 5" type="primary">LOC101854136</name>
</gene>